<evidence type="ECO:0000313" key="1">
    <source>
        <dbReference type="EMBL" id="RGW08619.1"/>
    </source>
</evidence>
<dbReference type="Proteomes" id="UP000265970">
    <property type="component" value="Unassembled WGS sequence"/>
</dbReference>
<dbReference type="InterPro" id="IPR027417">
    <property type="entry name" value="P-loop_NTPase"/>
</dbReference>
<comment type="caution">
    <text evidence="1">The sequence shown here is derived from an EMBL/GenBank/DDBJ whole genome shotgun (WGS) entry which is preliminary data.</text>
</comment>
<organism evidence="1 2">
    <name type="scientific">Bifidobacterium pseudolongum</name>
    <dbReference type="NCBI Taxonomy" id="1694"/>
    <lineage>
        <taxon>Bacteria</taxon>
        <taxon>Bacillati</taxon>
        <taxon>Actinomycetota</taxon>
        <taxon>Actinomycetes</taxon>
        <taxon>Bifidobacteriales</taxon>
        <taxon>Bifidobacteriaceae</taxon>
        <taxon>Bifidobacterium</taxon>
    </lineage>
</organism>
<dbReference type="AlphaFoldDB" id="A0A395XCU7"/>
<sequence length="392" mass="43235">MKNKKRGQVHEGKRCLTLGFTKPGEPCLWDTGKEGNTLLVTGPTGSGKTGLLSALAAQTLTNGGRVFYTSLGKGSDFPDVVLQHCDSVTGIGDFAGVADHLSHLCDELKQRAALVVEHHTNSIYKIDESMVSADERRLVTPITVIIDDFDYLFQWWQTHPGYARKHAFRILAHLSGLLRRGRLLGIRLAMGAQRFTNDDIASLPLSGAFCFGVEIHTLLSPRWHADYFSRYGKRSGLLQLAFFDGEQLADMLADIPQTPRSDTSGKRDLRFAGDTDEHVLVPMSDGTFTCQPDECPLELTNHSTVDDIILECARLLDMLEPIRGHSDRAISGAYWNACSALRQLVAAFTDCDPKPTIAQSYGGLPRVTCEHGTHDSWEAYAQHAIHYQPVVA</sequence>
<name>A0A395XCU7_9BIFI</name>
<proteinExistence type="predicted"/>
<gene>
    <name evidence="1" type="ORF">DWV92_07200</name>
</gene>
<dbReference type="EMBL" id="QRZV01000004">
    <property type="protein sequence ID" value="RGW08619.1"/>
    <property type="molecule type" value="Genomic_DNA"/>
</dbReference>
<evidence type="ECO:0000313" key="2">
    <source>
        <dbReference type="Proteomes" id="UP000265970"/>
    </source>
</evidence>
<dbReference type="SUPFAM" id="SSF52540">
    <property type="entry name" value="P-loop containing nucleoside triphosphate hydrolases"/>
    <property type="match status" value="1"/>
</dbReference>
<dbReference type="Gene3D" id="3.40.50.300">
    <property type="entry name" value="P-loop containing nucleotide triphosphate hydrolases"/>
    <property type="match status" value="1"/>
</dbReference>
<accession>A0A395XCU7</accession>
<protein>
    <submittedName>
        <fullName evidence="1">Uncharacterized protein</fullName>
    </submittedName>
</protein>
<reference evidence="1 2" key="1">
    <citation type="submission" date="2018-08" db="EMBL/GenBank/DDBJ databases">
        <title>A genome reference for cultivated species of the human gut microbiota.</title>
        <authorList>
            <person name="Zou Y."/>
            <person name="Xue W."/>
            <person name="Luo G."/>
        </authorList>
    </citation>
    <scope>NUCLEOTIDE SEQUENCE [LARGE SCALE GENOMIC DNA]</scope>
    <source>
        <strain evidence="1 2">AF13-3LB</strain>
    </source>
</reference>
<dbReference type="RefSeq" id="WP_118239494.1">
    <property type="nucleotide sequence ID" value="NZ_QRZV01000004.1"/>
</dbReference>